<dbReference type="OrthoDB" id="9775950at2"/>
<name>A0A1L8QPY2_9ENTE</name>
<dbReference type="InterPro" id="IPR024923">
    <property type="entry name" value="PG_synth_SpoVB"/>
</dbReference>
<comment type="caution">
    <text evidence="7">The sequence shown here is derived from an EMBL/GenBank/DDBJ whole genome shotgun (WGS) entry which is preliminary data.</text>
</comment>
<sequence>MDHQEQIQKPLLTNEEKMARGSAWLTVGNIGSRLIGVVYIIPWYFWLGDNAETANALFGMGYNVYALFIMISTAGIPAAIAKQIAFHNSRGEYRTSQNLLKRALQIMFIFGIISATVMYLASPALSKASGGGDDLVPAMRSLSVAILVIPVMSVLRGYFQGTQNVGPFAISQLVEQFFRVIYMLMATFIIMRLGSGDYVSAVTQSTFAAFIGALGGIGVLLYYFRKEKVKMAILAEQSQELGKIDTVGILVSTVKEAIPFIIVGSAITIFKLVDQFTFIRMMSMFTEYTNQELQNLMALFSVNPDKLTMVVIGLATAMAAVGLPLITESYAQKDQRSLTKLVTNNLQLYSFIMFPATFGMVLLAYPLNTIFYGYNVLGSRLLMVACLSGLVLGLFMISATMLQGIYENMSAMIFFGIGFIVKFLLQAPSIYLLESYGPHFSTTIGLGVACYLNLRKLHQKTHFNRSLVLRRTLLMLLMTICMIVVAALAKAVFGSFLSDEHKIQSFILVMLVAGSGGFAYLYLGLKIRIADKLLGPNMVRLRHKLRIK</sequence>
<evidence type="ECO:0000256" key="3">
    <source>
        <dbReference type="ARBA" id="ARBA00022692"/>
    </source>
</evidence>
<evidence type="ECO:0000256" key="1">
    <source>
        <dbReference type="ARBA" id="ARBA00004651"/>
    </source>
</evidence>
<feature type="transmembrane region" description="Helical" evidence="6">
    <location>
        <begin position="436"/>
        <end position="454"/>
    </location>
</feature>
<gene>
    <name evidence="7" type="ORF">RU93_GL000722</name>
</gene>
<dbReference type="Pfam" id="PF01943">
    <property type="entry name" value="Polysacc_synt"/>
    <property type="match status" value="1"/>
</dbReference>
<keyword evidence="5 6" id="KW-0472">Membrane</keyword>
<feature type="transmembrane region" description="Helical" evidence="6">
    <location>
        <begin position="307"/>
        <end position="326"/>
    </location>
</feature>
<evidence type="ECO:0000313" key="7">
    <source>
        <dbReference type="EMBL" id="OJG09562.1"/>
    </source>
</evidence>
<reference evidence="7 8" key="1">
    <citation type="submission" date="2014-12" db="EMBL/GenBank/DDBJ databases">
        <title>Draft genome sequences of 29 type strains of Enterococci.</title>
        <authorList>
            <person name="Zhong Z."/>
            <person name="Sun Z."/>
            <person name="Liu W."/>
            <person name="Zhang W."/>
            <person name="Zhang H."/>
        </authorList>
    </citation>
    <scope>NUCLEOTIDE SEQUENCE [LARGE SCALE GENOMIC DNA]</scope>
    <source>
        <strain evidence="7 8">DSM 17690</strain>
    </source>
</reference>
<evidence type="ECO:0000313" key="8">
    <source>
        <dbReference type="Proteomes" id="UP000182149"/>
    </source>
</evidence>
<dbReference type="CDD" id="cd13124">
    <property type="entry name" value="MATE_SpoVB_like"/>
    <property type="match status" value="1"/>
</dbReference>
<feature type="transmembrane region" description="Helical" evidence="6">
    <location>
        <begin position="180"/>
        <end position="201"/>
    </location>
</feature>
<comment type="subcellular location">
    <subcellularLocation>
        <location evidence="1">Cell membrane</location>
        <topology evidence="1">Multi-pass membrane protein</topology>
    </subcellularLocation>
</comment>
<dbReference type="STRING" id="328396.RU93_GL000722"/>
<keyword evidence="8" id="KW-1185">Reference proteome</keyword>
<dbReference type="RefSeq" id="WP_071875418.1">
    <property type="nucleotide sequence ID" value="NZ_JBHSHF010000005.1"/>
</dbReference>
<protein>
    <submittedName>
        <fullName evidence="7">Uncharacterized protein</fullName>
    </submittedName>
</protein>
<feature type="transmembrane region" description="Helical" evidence="6">
    <location>
        <begin position="21"/>
        <end position="42"/>
    </location>
</feature>
<accession>A0A1L8QPY2</accession>
<evidence type="ECO:0000256" key="6">
    <source>
        <dbReference type="SAM" id="Phobius"/>
    </source>
</evidence>
<dbReference type="GO" id="GO:0005886">
    <property type="term" value="C:plasma membrane"/>
    <property type="evidence" value="ECO:0007669"/>
    <property type="project" value="UniProtKB-SubCell"/>
</dbReference>
<keyword evidence="4 6" id="KW-1133">Transmembrane helix</keyword>
<dbReference type="InterPro" id="IPR050833">
    <property type="entry name" value="Poly_Biosynth_Transport"/>
</dbReference>
<feature type="transmembrane region" description="Helical" evidence="6">
    <location>
        <begin position="207"/>
        <end position="224"/>
    </location>
</feature>
<feature type="transmembrane region" description="Helical" evidence="6">
    <location>
        <begin position="141"/>
        <end position="159"/>
    </location>
</feature>
<feature type="transmembrane region" description="Helical" evidence="6">
    <location>
        <begin position="409"/>
        <end position="430"/>
    </location>
</feature>
<dbReference type="PIRSF" id="PIRSF038958">
    <property type="entry name" value="PG_synth_SpoVB"/>
    <property type="match status" value="1"/>
</dbReference>
<dbReference type="EMBL" id="JXKD01000015">
    <property type="protein sequence ID" value="OJG09562.1"/>
    <property type="molecule type" value="Genomic_DNA"/>
</dbReference>
<evidence type="ECO:0000256" key="2">
    <source>
        <dbReference type="ARBA" id="ARBA00022475"/>
    </source>
</evidence>
<feature type="transmembrane region" description="Helical" evidence="6">
    <location>
        <begin position="102"/>
        <end position="121"/>
    </location>
</feature>
<evidence type="ECO:0000256" key="5">
    <source>
        <dbReference type="ARBA" id="ARBA00023136"/>
    </source>
</evidence>
<dbReference type="PANTHER" id="PTHR30250">
    <property type="entry name" value="PST FAMILY PREDICTED COLANIC ACID TRANSPORTER"/>
    <property type="match status" value="1"/>
</dbReference>
<dbReference type="InterPro" id="IPR002797">
    <property type="entry name" value="Polysacc_synth"/>
</dbReference>
<feature type="transmembrane region" description="Helical" evidence="6">
    <location>
        <begin position="474"/>
        <end position="497"/>
    </location>
</feature>
<dbReference type="Proteomes" id="UP000182149">
    <property type="component" value="Unassembled WGS sequence"/>
</dbReference>
<dbReference type="PANTHER" id="PTHR30250:SF21">
    <property type="entry name" value="LIPID II FLIPPASE MURJ"/>
    <property type="match status" value="1"/>
</dbReference>
<feature type="transmembrane region" description="Helical" evidence="6">
    <location>
        <begin position="257"/>
        <end position="279"/>
    </location>
</feature>
<feature type="transmembrane region" description="Helical" evidence="6">
    <location>
        <begin position="346"/>
        <end position="365"/>
    </location>
</feature>
<dbReference type="AlphaFoldDB" id="A0A1L8QPY2"/>
<feature type="transmembrane region" description="Helical" evidence="6">
    <location>
        <begin position="377"/>
        <end position="397"/>
    </location>
</feature>
<keyword evidence="2" id="KW-1003">Cell membrane</keyword>
<organism evidence="7 8">
    <name type="scientific">Enterococcus aquimarinus</name>
    <dbReference type="NCBI Taxonomy" id="328396"/>
    <lineage>
        <taxon>Bacteria</taxon>
        <taxon>Bacillati</taxon>
        <taxon>Bacillota</taxon>
        <taxon>Bacilli</taxon>
        <taxon>Lactobacillales</taxon>
        <taxon>Enterococcaceae</taxon>
        <taxon>Enterococcus</taxon>
    </lineage>
</organism>
<evidence type="ECO:0000256" key="4">
    <source>
        <dbReference type="ARBA" id="ARBA00022989"/>
    </source>
</evidence>
<keyword evidence="3 6" id="KW-0812">Transmembrane</keyword>
<feature type="transmembrane region" description="Helical" evidence="6">
    <location>
        <begin position="62"/>
        <end position="81"/>
    </location>
</feature>
<proteinExistence type="predicted"/>
<feature type="transmembrane region" description="Helical" evidence="6">
    <location>
        <begin position="503"/>
        <end position="523"/>
    </location>
</feature>